<dbReference type="Proteomes" id="UP000541347">
    <property type="component" value="Unassembled WGS sequence"/>
</dbReference>
<comment type="caution">
    <text evidence="1">The sequence shown here is derived from an EMBL/GenBank/DDBJ whole genome shotgun (WGS) entry which is preliminary data.</text>
</comment>
<gene>
    <name evidence="1" type="ORF">GWI71_03805</name>
</gene>
<dbReference type="RefSeq" id="WP_161674051.1">
    <property type="nucleotide sequence ID" value="NZ_JAABLP010000001.1"/>
</dbReference>
<accession>A0ABW9ZD81</accession>
<protein>
    <submittedName>
        <fullName evidence="1">Uncharacterized protein</fullName>
    </submittedName>
</protein>
<organism evidence="1 2">
    <name type="scientific">Pannonibacter tanglangensis</name>
    <dbReference type="NCBI Taxonomy" id="2750084"/>
    <lineage>
        <taxon>Bacteria</taxon>
        <taxon>Pseudomonadati</taxon>
        <taxon>Pseudomonadota</taxon>
        <taxon>Alphaproteobacteria</taxon>
        <taxon>Hyphomicrobiales</taxon>
        <taxon>Stappiaceae</taxon>
        <taxon>Pannonibacter</taxon>
    </lineage>
</organism>
<evidence type="ECO:0000313" key="2">
    <source>
        <dbReference type="Proteomes" id="UP000541347"/>
    </source>
</evidence>
<proteinExistence type="predicted"/>
<name>A0ABW9ZD81_9HYPH</name>
<evidence type="ECO:0000313" key="1">
    <source>
        <dbReference type="EMBL" id="NBN62798.1"/>
    </source>
</evidence>
<dbReference type="EMBL" id="JAABLP010000001">
    <property type="protein sequence ID" value="NBN62798.1"/>
    <property type="molecule type" value="Genomic_DNA"/>
</dbReference>
<keyword evidence="2" id="KW-1185">Reference proteome</keyword>
<sequence length="297" mass="31960">MRKTMTIENALRWTYRDELPKAQVEARGPAAWGGPARLRGGHEAAAEAADLWAVPDNRYGVVPDRGGDGAPHADALAIHAAVLALDSLAPDMPADWVGFADCELGPCAAEVARDVLAGVFMSVGEGPRLRRPLSVLIRKVAILGLPDLTLDEPEQRVVVAANGKPRWFRKIQSVGAFGEVHAVEVDGYDPRAKAPYPDAYGKTYLDPCPVDVLVARMEAEVWRAALDVLVEDLAGCLEAVDLLPSTLPERPWETNSGRVLRDRTAPKPLATLPNRRPVAGLVTVRAAGQPGKRKKGD</sequence>
<reference evidence="1 2" key="1">
    <citation type="submission" date="2020-01" db="EMBL/GenBank/DDBJ databases">
        <authorList>
            <person name="Peng S.Y."/>
            <person name="Li J."/>
            <person name="Wang M."/>
            <person name="Wang L."/>
            <person name="Wang C.Q."/>
            <person name="Wang J.R."/>
        </authorList>
    </citation>
    <scope>NUCLEOTIDE SEQUENCE [LARGE SCALE GENOMIC DNA]</scope>
    <source>
        <strain evidence="1 2">XCT-34</strain>
    </source>
</reference>